<evidence type="ECO:0000313" key="1">
    <source>
        <dbReference type="EMBL" id="KAK2870245.1"/>
    </source>
</evidence>
<dbReference type="Proteomes" id="UP001187343">
    <property type="component" value="Unassembled WGS sequence"/>
</dbReference>
<reference evidence="1" key="1">
    <citation type="submission" date="2023-08" db="EMBL/GenBank/DDBJ databases">
        <title>Chromosome-level Genome Assembly of mud carp (Cirrhinus molitorella).</title>
        <authorList>
            <person name="Liu H."/>
        </authorList>
    </citation>
    <scope>NUCLEOTIDE SEQUENCE</scope>
    <source>
        <strain evidence="1">Prfri</strain>
        <tissue evidence="1">Muscle</tissue>
    </source>
</reference>
<proteinExistence type="predicted"/>
<gene>
    <name evidence="1" type="ORF">Q8A67_024637</name>
</gene>
<keyword evidence="2" id="KW-1185">Reference proteome</keyword>
<dbReference type="EMBL" id="JAUYZG010000024">
    <property type="protein sequence ID" value="KAK2870245.1"/>
    <property type="molecule type" value="Genomic_DNA"/>
</dbReference>
<sequence length="66" mass="7345">MKPESDRCLPSFTTAATEDTLRQARAANQPCEKDNQRKGGYCLFTTVLHYFAADPTVTALGIFCWS</sequence>
<comment type="caution">
    <text evidence="1">The sequence shown here is derived from an EMBL/GenBank/DDBJ whole genome shotgun (WGS) entry which is preliminary data.</text>
</comment>
<accession>A0AA88TKC9</accession>
<organism evidence="1 2">
    <name type="scientific">Cirrhinus molitorella</name>
    <name type="common">mud carp</name>
    <dbReference type="NCBI Taxonomy" id="172907"/>
    <lineage>
        <taxon>Eukaryota</taxon>
        <taxon>Metazoa</taxon>
        <taxon>Chordata</taxon>
        <taxon>Craniata</taxon>
        <taxon>Vertebrata</taxon>
        <taxon>Euteleostomi</taxon>
        <taxon>Actinopterygii</taxon>
        <taxon>Neopterygii</taxon>
        <taxon>Teleostei</taxon>
        <taxon>Ostariophysi</taxon>
        <taxon>Cypriniformes</taxon>
        <taxon>Cyprinidae</taxon>
        <taxon>Labeoninae</taxon>
        <taxon>Labeonini</taxon>
        <taxon>Cirrhinus</taxon>
    </lineage>
</organism>
<dbReference type="AlphaFoldDB" id="A0AA88TKC9"/>
<protein>
    <submittedName>
        <fullName evidence="1">Uncharacterized protein</fullName>
    </submittedName>
</protein>
<evidence type="ECO:0000313" key="2">
    <source>
        <dbReference type="Proteomes" id="UP001187343"/>
    </source>
</evidence>
<name>A0AA88TKC9_9TELE</name>